<evidence type="ECO:0000256" key="8">
    <source>
        <dbReference type="ARBA" id="ARBA00039097"/>
    </source>
</evidence>
<dbReference type="Pfam" id="PF00122">
    <property type="entry name" value="E1-E2_ATPase"/>
    <property type="match status" value="1"/>
</dbReference>
<dbReference type="InterPro" id="IPR036412">
    <property type="entry name" value="HAD-like_sf"/>
</dbReference>
<evidence type="ECO:0000256" key="3">
    <source>
        <dbReference type="ARBA" id="ARBA00022692"/>
    </source>
</evidence>
<reference evidence="12 13" key="1">
    <citation type="submission" date="2024-03" db="EMBL/GenBank/DDBJ databases">
        <title>Novel species of the genus Variovorax.</title>
        <authorList>
            <person name="Liu Q."/>
            <person name="Xin Y.-H."/>
        </authorList>
    </citation>
    <scope>NUCLEOTIDE SEQUENCE [LARGE SCALE GENOMIC DNA]</scope>
    <source>
        <strain evidence="12 13">KACC 18900</strain>
    </source>
</reference>
<dbReference type="Gene3D" id="2.70.150.10">
    <property type="entry name" value="Calcium-transporting ATPase, cytoplasmic transduction domain A"/>
    <property type="match status" value="1"/>
</dbReference>
<comment type="subcellular location">
    <subcellularLocation>
        <location evidence="10">Cell membrane</location>
    </subcellularLocation>
    <subcellularLocation>
        <location evidence="1">Membrane</location>
    </subcellularLocation>
</comment>
<feature type="transmembrane region" description="Helical" evidence="10">
    <location>
        <begin position="350"/>
        <end position="374"/>
    </location>
</feature>
<dbReference type="Pfam" id="PF00702">
    <property type="entry name" value="Hydrolase"/>
    <property type="match status" value="1"/>
</dbReference>
<dbReference type="Gene3D" id="3.40.50.1000">
    <property type="entry name" value="HAD superfamily/HAD-like"/>
    <property type="match status" value="1"/>
</dbReference>
<dbReference type="InterPro" id="IPR059000">
    <property type="entry name" value="ATPase_P-type_domA"/>
</dbReference>
<proteinExistence type="inferred from homology"/>
<feature type="domain" description="P-type ATPase A" evidence="11">
    <location>
        <begin position="199"/>
        <end position="299"/>
    </location>
</feature>
<keyword evidence="13" id="KW-1185">Reference proteome</keyword>
<dbReference type="InterPro" id="IPR027256">
    <property type="entry name" value="P-typ_ATPase_IB"/>
</dbReference>
<keyword evidence="7 10" id="KW-0472">Membrane</keyword>
<dbReference type="EMBL" id="JBBKZT010000015">
    <property type="protein sequence ID" value="MEJ8850549.1"/>
    <property type="molecule type" value="Genomic_DNA"/>
</dbReference>
<feature type="transmembrane region" description="Helical" evidence="10">
    <location>
        <begin position="678"/>
        <end position="696"/>
    </location>
</feature>
<evidence type="ECO:0000256" key="7">
    <source>
        <dbReference type="ARBA" id="ARBA00023136"/>
    </source>
</evidence>
<dbReference type="SFLD" id="SFLDG00002">
    <property type="entry name" value="C1.7:_P-type_atpase_like"/>
    <property type="match status" value="1"/>
</dbReference>
<feature type="transmembrane region" description="Helical" evidence="10">
    <location>
        <begin position="651"/>
        <end position="672"/>
    </location>
</feature>
<accession>A0ABU8WUH7</accession>
<keyword evidence="6 10" id="KW-1133">Transmembrane helix</keyword>
<dbReference type="EC" id="7.2.2.12" evidence="8"/>
<feature type="transmembrane region" description="Helical" evidence="10">
    <location>
        <begin position="315"/>
        <end position="338"/>
    </location>
</feature>
<dbReference type="NCBIfam" id="TIGR01494">
    <property type="entry name" value="ATPase_P-type"/>
    <property type="match status" value="1"/>
</dbReference>
<dbReference type="NCBIfam" id="TIGR01525">
    <property type="entry name" value="ATPase-IB_hvy"/>
    <property type="match status" value="1"/>
</dbReference>
<gene>
    <name evidence="12" type="ORF">WKW82_28190</name>
</gene>
<dbReference type="InterPro" id="IPR051014">
    <property type="entry name" value="Cation_Transport_ATPase_IB"/>
</dbReference>
<evidence type="ECO:0000256" key="6">
    <source>
        <dbReference type="ARBA" id="ARBA00022989"/>
    </source>
</evidence>
<feature type="transmembrane region" description="Helical" evidence="10">
    <location>
        <begin position="114"/>
        <end position="134"/>
    </location>
</feature>
<keyword evidence="10" id="KW-1003">Cell membrane</keyword>
<evidence type="ECO:0000256" key="9">
    <source>
        <dbReference type="ARBA" id="ARBA00047308"/>
    </source>
</evidence>
<evidence type="ECO:0000259" key="11">
    <source>
        <dbReference type="Pfam" id="PF00122"/>
    </source>
</evidence>
<comment type="caution">
    <text evidence="12">The sequence shown here is derived from an EMBL/GenBank/DDBJ whole genome shotgun (WGS) entry which is preliminary data.</text>
</comment>
<dbReference type="SUPFAM" id="SSF56784">
    <property type="entry name" value="HAD-like"/>
    <property type="match status" value="1"/>
</dbReference>
<evidence type="ECO:0000256" key="2">
    <source>
        <dbReference type="ARBA" id="ARBA00006024"/>
    </source>
</evidence>
<keyword evidence="10" id="KW-0547">Nucleotide-binding</keyword>
<dbReference type="PRINTS" id="PR00119">
    <property type="entry name" value="CATATPASE"/>
</dbReference>
<evidence type="ECO:0000256" key="5">
    <source>
        <dbReference type="ARBA" id="ARBA00022967"/>
    </source>
</evidence>
<dbReference type="SFLD" id="SFLDS00003">
    <property type="entry name" value="Haloacid_Dehalogenase"/>
    <property type="match status" value="1"/>
</dbReference>
<dbReference type="NCBIfam" id="TIGR01511">
    <property type="entry name" value="ATPase-IB1_Cu"/>
    <property type="match status" value="1"/>
</dbReference>
<dbReference type="InterPro" id="IPR023214">
    <property type="entry name" value="HAD_sf"/>
</dbReference>
<dbReference type="InterPro" id="IPR023299">
    <property type="entry name" value="ATPase_P-typ_cyto_dom_N"/>
</dbReference>
<dbReference type="Gene3D" id="3.40.1110.10">
    <property type="entry name" value="Calcium-transporting ATPase, cytoplasmic domain N"/>
    <property type="match status" value="1"/>
</dbReference>
<keyword evidence="3 10" id="KW-0812">Transmembrane</keyword>
<dbReference type="PANTHER" id="PTHR48085">
    <property type="entry name" value="CADMIUM/ZINC-TRANSPORTING ATPASE HMA2-RELATED"/>
    <property type="match status" value="1"/>
</dbReference>
<comment type="catalytic activity">
    <reaction evidence="9">
        <text>Zn(2+)(in) + ATP + H2O = Zn(2+)(out) + ADP + phosphate + H(+)</text>
        <dbReference type="Rhea" id="RHEA:20621"/>
        <dbReference type="ChEBI" id="CHEBI:15377"/>
        <dbReference type="ChEBI" id="CHEBI:15378"/>
        <dbReference type="ChEBI" id="CHEBI:29105"/>
        <dbReference type="ChEBI" id="CHEBI:30616"/>
        <dbReference type="ChEBI" id="CHEBI:43474"/>
        <dbReference type="ChEBI" id="CHEBI:456216"/>
        <dbReference type="EC" id="7.2.2.12"/>
    </reaction>
</comment>
<name>A0ABU8WUH7_9BURK</name>
<dbReference type="NCBIfam" id="TIGR01512">
    <property type="entry name" value="ATPase-IB2_Cd"/>
    <property type="match status" value="1"/>
</dbReference>
<dbReference type="InterPro" id="IPR044492">
    <property type="entry name" value="P_typ_ATPase_HD_dom"/>
</dbReference>
<dbReference type="InterPro" id="IPR018303">
    <property type="entry name" value="ATPase_P-typ_P_site"/>
</dbReference>
<dbReference type="InterPro" id="IPR001757">
    <property type="entry name" value="P_typ_ATPase"/>
</dbReference>
<evidence type="ECO:0000313" key="12">
    <source>
        <dbReference type="EMBL" id="MEJ8850549.1"/>
    </source>
</evidence>
<dbReference type="SFLD" id="SFLDF00027">
    <property type="entry name" value="p-type_atpase"/>
    <property type="match status" value="1"/>
</dbReference>
<dbReference type="PRINTS" id="PR00120">
    <property type="entry name" value="HATPASE"/>
</dbReference>
<dbReference type="PROSITE" id="PS00154">
    <property type="entry name" value="ATPASE_E1_E2"/>
    <property type="match status" value="1"/>
</dbReference>
<evidence type="ECO:0000256" key="10">
    <source>
        <dbReference type="RuleBase" id="RU362081"/>
    </source>
</evidence>
<dbReference type="Proteomes" id="UP001385892">
    <property type="component" value="Unassembled WGS sequence"/>
</dbReference>
<keyword evidence="5" id="KW-1278">Translocase</keyword>
<dbReference type="SUPFAM" id="SSF81653">
    <property type="entry name" value="Calcium ATPase, transduction domain A"/>
    <property type="match status" value="1"/>
</dbReference>
<protein>
    <recommendedName>
        <fullName evidence="8">P-type Zn(2+) transporter</fullName>
        <ecNumber evidence="8">7.2.2.12</ecNumber>
    </recommendedName>
</protein>
<keyword evidence="4 10" id="KW-0479">Metal-binding</keyword>
<evidence type="ECO:0000256" key="4">
    <source>
        <dbReference type="ARBA" id="ARBA00022723"/>
    </source>
</evidence>
<organism evidence="12 13">
    <name type="scientific">Variovorax rhizosphaerae</name>
    <dbReference type="NCBI Taxonomy" id="1836200"/>
    <lineage>
        <taxon>Bacteria</taxon>
        <taxon>Pseudomonadati</taxon>
        <taxon>Pseudomonadota</taxon>
        <taxon>Betaproteobacteria</taxon>
        <taxon>Burkholderiales</taxon>
        <taxon>Comamonadaceae</taxon>
        <taxon>Variovorax</taxon>
    </lineage>
</organism>
<comment type="similarity">
    <text evidence="2 10">Belongs to the cation transport ATPase (P-type) (TC 3.A.3) family. Type IB subfamily.</text>
</comment>
<evidence type="ECO:0000256" key="1">
    <source>
        <dbReference type="ARBA" id="ARBA00004370"/>
    </source>
</evidence>
<dbReference type="InterPro" id="IPR008250">
    <property type="entry name" value="ATPase_P-typ_transduc_dom_A_sf"/>
</dbReference>
<keyword evidence="10" id="KW-0067">ATP-binding</keyword>
<dbReference type="PANTHER" id="PTHR48085:SF5">
    <property type="entry name" value="CADMIUM_ZINC-TRANSPORTING ATPASE HMA4-RELATED"/>
    <property type="match status" value="1"/>
</dbReference>
<sequence>MDCSIEESEIRRVVEPIAGIRGLHFQLARRLLRIDGSDEALPLALAAIRKAGFAPEPVVAGPHADAAVQGHGHAHDHPQQAAAGSSIHMRLAAALVLALAAECIHYFAPDTTVWRAAGMGVAAVAIWLAGIETYTKGLLALRHARLNINALMSVAVTGAFVIGQWPEAAMVMALYAIAELIEARAVDKARQAIQGLVALAPDDAEVMRNGAWQRVKAAAIDVGAIARVKPGERVALDGTVTKGYGSVDQASVTGEGMPVDKGPGLPLFAGTINIDGELEYRVTAAATDTTLARIIHAVEEAQGKRAPTQRFVDRFAAIYTPAIFAMALAVAVLTPLLLGWPWLDAIYKALVLLVIACPCALVISTPVSVVSGLASAARRGILIKGGTYLETARLIKAVALDKTGTLTEGKPRLVEARAWGGADESRAWLLARSLAVRSDHPVSRAIAAGLDAETVEVDGFKALVGRGVEGSVSGQRLVLGNHRLIQERQQSTVALDAELEAHEAQGRTVTLLSDENGVLALFAVADTLKPGSVQAVAQLAHMGVAAVMLTGDNPATAQAVAREAGIADARGGLLPQDKLAAIGEMQKRYGPTAMTGDGINDAPALAQADIGFAMGAAGTDIAVETADVVIMNDNLGRIADTIALSRSTHAILWQNIVIALAIKAVFFVLAVFGSATMWMAVFADMGASLLVVGNGLRLMKK</sequence>
<dbReference type="SUPFAM" id="SSF81665">
    <property type="entry name" value="Calcium ATPase, transmembrane domain M"/>
    <property type="match status" value="1"/>
</dbReference>
<evidence type="ECO:0000313" key="13">
    <source>
        <dbReference type="Proteomes" id="UP001385892"/>
    </source>
</evidence>
<dbReference type="InterPro" id="IPR023298">
    <property type="entry name" value="ATPase_P-typ_TM_dom_sf"/>
</dbReference>